<sequence>CLAHVEESGQDHVSVVMTHCMKRAVTSSVTDLLVTSNIHVCAALAQMHSPVSLSSTV</sequence>
<comment type="caution">
    <text evidence="1">The sequence shown here is derived from an EMBL/GenBank/DDBJ whole genome shotgun (WGS) entry which is preliminary data.</text>
</comment>
<reference evidence="1 2" key="1">
    <citation type="journal article" date="2023" name="Sci. Data">
        <title>Genome assembly of the Korean intertidal mud-creeper Batillaria attramentaria.</title>
        <authorList>
            <person name="Patra A.K."/>
            <person name="Ho P.T."/>
            <person name="Jun S."/>
            <person name="Lee S.J."/>
            <person name="Kim Y."/>
            <person name="Won Y.J."/>
        </authorList>
    </citation>
    <scope>NUCLEOTIDE SEQUENCE [LARGE SCALE GENOMIC DNA]</scope>
    <source>
        <strain evidence="1">Wonlab-2016</strain>
    </source>
</reference>
<organism evidence="1 2">
    <name type="scientific">Batillaria attramentaria</name>
    <dbReference type="NCBI Taxonomy" id="370345"/>
    <lineage>
        <taxon>Eukaryota</taxon>
        <taxon>Metazoa</taxon>
        <taxon>Spiralia</taxon>
        <taxon>Lophotrochozoa</taxon>
        <taxon>Mollusca</taxon>
        <taxon>Gastropoda</taxon>
        <taxon>Caenogastropoda</taxon>
        <taxon>Sorbeoconcha</taxon>
        <taxon>Cerithioidea</taxon>
        <taxon>Batillariidae</taxon>
        <taxon>Batillaria</taxon>
    </lineage>
</organism>
<keyword evidence="2" id="KW-1185">Reference proteome</keyword>
<protein>
    <submittedName>
        <fullName evidence="1">Uncharacterized protein</fullName>
    </submittedName>
</protein>
<dbReference type="Proteomes" id="UP001519460">
    <property type="component" value="Unassembled WGS sequence"/>
</dbReference>
<evidence type="ECO:0000313" key="1">
    <source>
        <dbReference type="EMBL" id="KAK7499475.1"/>
    </source>
</evidence>
<evidence type="ECO:0000313" key="2">
    <source>
        <dbReference type="Proteomes" id="UP001519460"/>
    </source>
</evidence>
<gene>
    <name evidence="1" type="ORF">BaRGS_00009127</name>
</gene>
<dbReference type="EMBL" id="JACVVK020000043">
    <property type="protein sequence ID" value="KAK7499475.1"/>
    <property type="molecule type" value="Genomic_DNA"/>
</dbReference>
<accession>A0ABD0LIY2</accession>
<dbReference type="AlphaFoldDB" id="A0ABD0LIY2"/>
<proteinExistence type="predicted"/>
<name>A0ABD0LIY2_9CAEN</name>
<feature type="non-terminal residue" evidence="1">
    <location>
        <position position="1"/>
    </location>
</feature>